<comment type="caution">
    <text evidence="3">The sequence shown here is derived from an EMBL/GenBank/DDBJ whole genome shotgun (WGS) entry which is preliminary data.</text>
</comment>
<dbReference type="Pfam" id="PF01370">
    <property type="entry name" value="Epimerase"/>
    <property type="match status" value="1"/>
</dbReference>
<evidence type="ECO:0000313" key="3">
    <source>
        <dbReference type="EMBL" id="RPF28384.1"/>
    </source>
</evidence>
<dbReference type="OrthoDB" id="3338687at2"/>
<dbReference type="Proteomes" id="UP000280726">
    <property type="component" value="Unassembled WGS sequence"/>
</dbReference>
<dbReference type="InterPro" id="IPR001509">
    <property type="entry name" value="Epimerase_deHydtase"/>
</dbReference>
<feature type="region of interest" description="Disordered" evidence="1">
    <location>
        <begin position="336"/>
        <end position="369"/>
    </location>
</feature>
<gene>
    <name evidence="3" type="ORF">EDD32_2910</name>
</gene>
<evidence type="ECO:0000259" key="2">
    <source>
        <dbReference type="Pfam" id="PF01370"/>
    </source>
</evidence>
<feature type="domain" description="NAD-dependent epimerase/dehydratase" evidence="2">
    <location>
        <begin position="3"/>
        <end position="249"/>
    </location>
</feature>
<keyword evidence="4" id="KW-1185">Reference proteome</keyword>
<dbReference type="GO" id="GO:0004029">
    <property type="term" value="F:aldehyde dehydrogenase (NAD+) activity"/>
    <property type="evidence" value="ECO:0007669"/>
    <property type="project" value="TreeGrafter"/>
</dbReference>
<dbReference type="EMBL" id="RKRA01000001">
    <property type="protein sequence ID" value="RPF28384.1"/>
    <property type="molecule type" value="Genomic_DNA"/>
</dbReference>
<dbReference type="InterPro" id="IPR051783">
    <property type="entry name" value="NAD(P)-dependent_oxidoreduct"/>
</dbReference>
<evidence type="ECO:0000256" key="1">
    <source>
        <dbReference type="SAM" id="MobiDB-lite"/>
    </source>
</evidence>
<dbReference type="AlphaFoldDB" id="A0A3N4Z8N0"/>
<dbReference type="GO" id="GO:0005737">
    <property type="term" value="C:cytoplasm"/>
    <property type="evidence" value="ECO:0007669"/>
    <property type="project" value="TreeGrafter"/>
</dbReference>
<protein>
    <submittedName>
        <fullName evidence="3">Nucleoside-diphosphate-sugar epimerase</fullName>
    </submittedName>
</protein>
<dbReference type="InterPro" id="IPR036291">
    <property type="entry name" value="NAD(P)-bd_dom_sf"/>
</dbReference>
<evidence type="ECO:0000313" key="4">
    <source>
        <dbReference type="Proteomes" id="UP000280726"/>
    </source>
</evidence>
<name>A0A3N4Z8N0_9MICO</name>
<dbReference type="Gene3D" id="3.40.50.720">
    <property type="entry name" value="NAD(P)-binding Rossmann-like Domain"/>
    <property type="match status" value="1"/>
</dbReference>
<dbReference type="PANTHER" id="PTHR48079:SF6">
    <property type="entry name" value="NAD(P)-BINDING DOMAIN-CONTAINING PROTEIN-RELATED"/>
    <property type="match status" value="1"/>
</dbReference>
<dbReference type="RefSeq" id="WP_123918561.1">
    <property type="nucleotide sequence ID" value="NZ_RKRA01000001.1"/>
</dbReference>
<reference evidence="3 4" key="1">
    <citation type="submission" date="2018-11" db="EMBL/GenBank/DDBJ databases">
        <title>Sequencing the genomes of 1000 actinobacteria strains.</title>
        <authorList>
            <person name="Klenk H.-P."/>
        </authorList>
    </citation>
    <scope>NUCLEOTIDE SEQUENCE [LARGE SCALE GENOMIC DNA]</scope>
    <source>
        <strain evidence="3 4">DSM 14418</strain>
    </source>
</reference>
<dbReference type="SUPFAM" id="SSF51735">
    <property type="entry name" value="NAD(P)-binding Rossmann-fold domains"/>
    <property type="match status" value="1"/>
</dbReference>
<dbReference type="PANTHER" id="PTHR48079">
    <property type="entry name" value="PROTEIN YEEZ"/>
    <property type="match status" value="1"/>
</dbReference>
<organism evidence="3 4">
    <name type="scientific">Georgenia muralis</name>
    <dbReference type="NCBI Taxonomy" id="154117"/>
    <lineage>
        <taxon>Bacteria</taxon>
        <taxon>Bacillati</taxon>
        <taxon>Actinomycetota</taxon>
        <taxon>Actinomycetes</taxon>
        <taxon>Micrococcales</taxon>
        <taxon>Bogoriellaceae</taxon>
        <taxon>Georgenia</taxon>
    </lineage>
</organism>
<sequence length="545" mass="58004">MRVVVVGATGNAGTAVLRALRAEPAVTSVLGLARRLPDRTAEPYADAEWATVDVGAPTAGPGEEDALVTRLAAHLAGADAVIHLAWLIQPNHEREVLRRANVAGTRRVAEACVRAGVGHLVCASSVGAYSPVDDDVPREESWPTGGIPTSHYSVDKVAQERVLDKVAAAHPDLVVSRLRPALIFQDDAGAEIVRYFLGPLVPAGLLAPGRLPVLPLPAGLRLQVVHADDVARAYVQVVVRRAPGAFNVAGEPVLRAADLARVVDHGRLVEVPPAALRRVLALAWQTRLVPTDAGWLDMGMGVPLMSTDRARDVLGWRPQHDAAATLAELLEGMAAGHGTASPPMRPAGVPDTPTAPAPSGASTSLGGTMGPHVPHRLDDGLLGLYLSDHLTGATGGLNRARFMAEHYADTALAPDLRRLVTELTEEVDVLTTVIDGLGLPRRRYRQAAAWAGERVGRLKLNRRVLSRSPMTPLLEIELFRGAVMGKLGLWQVLSHHAADLGLTAARFDALAQQARDQAEMFDRLHARVRTEAFVRGDEVDAGTGR</sequence>
<proteinExistence type="predicted"/>
<accession>A0A3N4Z8N0</accession>